<dbReference type="RefSeq" id="WP_191770976.1">
    <property type="nucleotide sequence ID" value="NZ_JACSQS010000011.1"/>
</dbReference>
<dbReference type="InterPro" id="IPR036291">
    <property type="entry name" value="NAD(P)-bd_dom_sf"/>
</dbReference>
<keyword evidence="3" id="KW-1185">Reference proteome</keyword>
<dbReference type="Proteomes" id="UP000636938">
    <property type="component" value="Unassembled WGS sequence"/>
</dbReference>
<dbReference type="SUPFAM" id="SSF51735">
    <property type="entry name" value="NAD(P)-binding Rossmann-fold domains"/>
    <property type="match status" value="1"/>
</dbReference>
<gene>
    <name evidence="2" type="ORF">H9654_11650</name>
</gene>
<dbReference type="EMBL" id="JACSQS010000011">
    <property type="protein sequence ID" value="MBD7954852.1"/>
    <property type="molecule type" value="Genomic_DNA"/>
</dbReference>
<dbReference type="InterPro" id="IPR016040">
    <property type="entry name" value="NAD(P)-bd_dom"/>
</dbReference>
<dbReference type="CDD" id="cd05243">
    <property type="entry name" value="SDR_a5"/>
    <property type="match status" value="1"/>
</dbReference>
<feature type="domain" description="NAD(P)-binding" evidence="1">
    <location>
        <begin position="8"/>
        <end position="193"/>
    </location>
</feature>
<dbReference type="Gene3D" id="3.40.50.720">
    <property type="entry name" value="NAD(P)-binding Rossmann-like Domain"/>
    <property type="match status" value="1"/>
</dbReference>
<reference evidence="2 3" key="1">
    <citation type="submission" date="2020-08" db="EMBL/GenBank/DDBJ databases">
        <title>A Genomic Blueprint of the Chicken Gut Microbiome.</title>
        <authorList>
            <person name="Gilroy R."/>
            <person name="Ravi A."/>
            <person name="Getino M."/>
            <person name="Pursley I."/>
            <person name="Horton D.L."/>
            <person name="Alikhan N.-F."/>
            <person name="Baker D."/>
            <person name="Gharbi K."/>
            <person name="Hall N."/>
            <person name="Watson M."/>
            <person name="Adriaenssens E.M."/>
            <person name="Foster-Nyarko E."/>
            <person name="Jarju S."/>
            <person name="Secka A."/>
            <person name="Antonio M."/>
            <person name="Oren A."/>
            <person name="Chaudhuri R."/>
            <person name="La Ragione R.M."/>
            <person name="Hildebrand F."/>
            <person name="Pallen M.J."/>
        </authorList>
    </citation>
    <scope>NUCLEOTIDE SEQUENCE [LARGE SCALE GENOMIC DNA]</scope>
    <source>
        <strain evidence="2 3">Sa5BUN4</strain>
    </source>
</reference>
<dbReference type="Pfam" id="PF13460">
    <property type="entry name" value="NAD_binding_10"/>
    <property type="match status" value="1"/>
</dbReference>
<name>A0A8X8FXS3_9GAMM</name>
<dbReference type="PANTHER" id="PTHR15020">
    <property type="entry name" value="FLAVIN REDUCTASE-RELATED"/>
    <property type="match status" value="1"/>
</dbReference>
<sequence>MSQVFVVGAAGKVGRHLVRQLAQRGHRVRALHRRAEQADALRADGAAPVSGDLQQVDAVELAELLAGSDVVVFSAGAGGKGGVETTRAIDGRGLELTVDAARRAGVQRFLLVSAFPEAGRGKPMSDTFEVYMEVKKQADVYLAASGLEWVILRPGTLSDAEGSGRVTAGPAIAYGEVPRADVAATLVALVERPGITRAIIELTAGTTPVGDALHYLAPQS</sequence>
<evidence type="ECO:0000259" key="1">
    <source>
        <dbReference type="Pfam" id="PF13460"/>
    </source>
</evidence>
<accession>A0A8X8FXS3</accession>
<dbReference type="PANTHER" id="PTHR15020:SF50">
    <property type="entry name" value="UPF0659 PROTEIN YMR090W"/>
    <property type="match status" value="1"/>
</dbReference>
<protein>
    <submittedName>
        <fullName evidence="2">SDR family oxidoreductase</fullName>
    </submittedName>
</protein>
<proteinExistence type="predicted"/>
<evidence type="ECO:0000313" key="3">
    <source>
        <dbReference type="Proteomes" id="UP000636938"/>
    </source>
</evidence>
<comment type="caution">
    <text evidence="2">The sequence shown here is derived from an EMBL/GenBank/DDBJ whole genome shotgun (WGS) entry which is preliminary data.</text>
</comment>
<evidence type="ECO:0000313" key="2">
    <source>
        <dbReference type="EMBL" id="MBD7954852.1"/>
    </source>
</evidence>
<dbReference type="AlphaFoldDB" id="A0A8X8FXS3"/>
<organism evidence="2 3">
    <name type="scientific">Stenotrophomonas lacuserhaii</name>
    <dbReference type="NCBI Taxonomy" id="2760084"/>
    <lineage>
        <taxon>Bacteria</taxon>
        <taxon>Pseudomonadati</taxon>
        <taxon>Pseudomonadota</taxon>
        <taxon>Gammaproteobacteria</taxon>
        <taxon>Lysobacterales</taxon>
        <taxon>Lysobacteraceae</taxon>
        <taxon>Stenotrophomonas</taxon>
    </lineage>
</organism>